<dbReference type="InterPro" id="IPR050900">
    <property type="entry name" value="Transposase_IS3/IS150/IS904"/>
</dbReference>
<keyword evidence="2" id="KW-1185">Reference proteome</keyword>
<accession>A0A098G7N2</accession>
<dbReference type="HOGENOM" id="CLU_1693301_0_0_6"/>
<proteinExistence type="predicted"/>
<evidence type="ECO:0008006" key="3">
    <source>
        <dbReference type="Google" id="ProtNLM"/>
    </source>
</evidence>
<dbReference type="Proteomes" id="UP000032430">
    <property type="component" value="Chromosome I"/>
</dbReference>
<dbReference type="EMBL" id="LN614827">
    <property type="protein sequence ID" value="CEG57974.1"/>
    <property type="molecule type" value="Genomic_DNA"/>
</dbReference>
<dbReference type="KEGG" id="lfa:LFA_2604"/>
<sequence>MGKTEFLKKDFIPVAEKAGYLVVYTNLWELKIDPATALVSKFYKIIEPKGFAKIWSNLNTPINIKKLKTSGKIPGLGEGTVKADLPDPKKLTGTLLMEAMSSYDRKKRFKKTTITNPKAKAAPNLLNQNFAADRPNQRWVADITYVATAQGYFYC</sequence>
<evidence type="ECO:0000313" key="2">
    <source>
        <dbReference type="Proteomes" id="UP000032430"/>
    </source>
</evidence>
<dbReference type="RefSeq" id="WP_045096380.1">
    <property type="nucleotide sequence ID" value="NZ_LN614827.1"/>
</dbReference>
<dbReference type="PANTHER" id="PTHR46889:SF4">
    <property type="entry name" value="TRANSPOSASE INSO FOR INSERTION SEQUENCE ELEMENT IS911B-RELATED"/>
    <property type="match status" value="1"/>
</dbReference>
<dbReference type="STRING" id="1212491.LFA_2604"/>
<name>A0A098G7N2_9GAMM</name>
<evidence type="ECO:0000313" key="1">
    <source>
        <dbReference type="EMBL" id="CEG57974.1"/>
    </source>
</evidence>
<protein>
    <recommendedName>
        <fullName evidence="3">Transposase</fullName>
    </recommendedName>
</protein>
<organism evidence="1 2">
    <name type="scientific">Legionella fallonii LLAP-10</name>
    <dbReference type="NCBI Taxonomy" id="1212491"/>
    <lineage>
        <taxon>Bacteria</taxon>
        <taxon>Pseudomonadati</taxon>
        <taxon>Pseudomonadota</taxon>
        <taxon>Gammaproteobacteria</taxon>
        <taxon>Legionellales</taxon>
        <taxon>Legionellaceae</taxon>
        <taxon>Legionella</taxon>
    </lineage>
</organism>
<reference evidence="2" key="1">
    <citation type="submission" date="2014-09" db="EMBL/GenBank/DDBJ databases">
        <authorList>
            <person name="Gomez-Valero L."/>
        </authorList>
    </citation>
    <scope>NUCLEOTIDE SEQUENCE [LARGE SCALE GENOMIC DNA]</scope>
    <source>
        <strain evidence="2">ATCC700992</strain>
    </source>
</reference>
<dbReference type="PANTHER" id="PTHR46889">
    <property type="entry name" value="TRANSPOSASE INSF FOR INSERTION SEQUENCE IS3B-RELATED"/>
    <property type="match status" value="1"/>
</dbReference>
<gene>
    <name evidence="1" type="ORF">LFA_2604</name>
</gene>
<dbReference type="AlphaFoldDB" id="A0A098G7N2"/>